<gene>
    <name evidence="2" type="ORF">QV13_25635</name>
</gene>
<sequence length="564" mass="59865">MTHISLDAITLSVIQAGLQQVCDEMDLTFSRAAFSPVIAEANDRSDGIYSAVDGALIAQGSQGLPVFVGVMQYSTRIVIEMIAAGRCLPPEPGDIYIVNDPYLGGTHLMDVRFAMPIYRGGAIFCWLSNTGHWPDIGGAVPGGFSASATAVEQEGLRLPPVKLFKKGVLDPEIYAIICSNIRVADQRIGDIKAQAAALLVGQDRLNEILDRYGDETVSAAVAELRQRAAEQMRANIAAIADGIYRSKAYVDSDGVVDEPLTIALAVEKKGDTLTFDFGGSSKPCAGPMNSVLATTLSSVYLAMRHIFPDVPISAGAFEPLIVKRPEGTFLDASYPRPVSGCAAEVSQRIAEAVFAAMVQALPDKVTAAPAGSSGNFALGGHDPARGRDYVMYQISGGGYGGNARHDGLANGCSTIGISKSPPVEIMEQAFPVLYRHYALREGSGGAGRHRGGFGLAYEVELLRGEARASFVMDHGRFGPQGVLGGRDGAVNTVTVIRDGKEHVPQHLSKEQDIPLKAGDRVRVETPGGGGYGDPRKRDPEAVRHDVAQGYYTASQAKKMFGIEP</sequence>
<dbReference type="Pfam" id="PF02538">
    <property type="entry name" value="Hydantoinase_B"/>
    <property type="match status" value="1"/>
</dbReference>
<protein>
    <submittedName>
        <fullName evidence="2">Methylhydantoinase</fullName>
    </submittedName>
</protein>
<dbReference type="PANTHER" id="PTHR11365">
    <property type="entry name" value="5-OXOPROLINASE RELATED"/>
    <property type="match status" value="1"/>
</dbReference>
<evidence type="ECO:0000313" key="3">
    <source>
        <dbReference type="Proteomes" id="UP000094412"/>
    </source>
</evidence>
<proteinExistence type="predicted"/>
<dbReference type="GO" id="GO:0006749">
    <property type="term" value="P:glutathione metabolic process"/>
    <property type="evidence" value="ECO:0007669"/>
    <property type="project" value="TreeGrafter"/>
</dbReference>
<organism evidence="2 3">
    <name type="scientific">Mesorhizobium hungaricum</name>
    <dbReference type="NCBI Taxonomy" id="1566387"/>
    <lineage>
        <taxon>Bacteria</taxon>
        <taxon>Pseudomonadati</taxon>
        <taxon>Pseudomonadota</taxon>
        <taxon>Alphaproteobacteria</taxon>
        <taxon>Hyphomicrobiales</taxon>
        <taxon>Phyllobacteriaceae</taxon>
        <taxon>Mesorhizobium</taxon>
    </lineage>
</organism>
<dbReference type="GO" id="GO:0005829">
    <property type="term" value="C:cytosol"/>
    <property type="evidence" value="ECO:0007669"/>
    <property type="project" value="TreeGrafter"/>
</dbReference>
<reference evidence="2 3" key="1">
    <citation type="submission" date="2016-08" db="EMBL/GenBank/DDBJ databases">
        <title>Whole genome sequence of Mesorhizobium sp. strain UASWS1009 isolated from industrial sewage.</title>
        <authorList>
            <person name="Crovadore J."/>
            <person name="Calmin G."/>
            <person name="Chablais R."/>
            <person name="Cochard B."/>
            <person name="Lefort F."/>
        </authorList>
    </citation>
    <scope>NUCLEOTIDE SEQUENCE [LARGE SCALE GENOMIC DNA]</scope>
    <source>
        <strain evidence="2 3">UASWS1009</strain>
    </source>
</reference>
<dbReference type="RefSeq" id="WP_036255305.1">
    <property type="nucleotide sequence ID" value="NZ_MDEO01000036.1"/>
</dbReference>
<name>A0A1C2DDY4_9HYPH</name>
<dbReference type="InterPro" id="IPR003692">
    <property type="entry name" value="Hydantoinase_B"/>
</dbReference>
<comment type="caution">
    <text evidence="2">The sequence shown here is derived from an EMBL/GenBank/DDBJ whole genome shotgun (WGS) entry which is preliminary data.</text>
</comment>
<dbReference type="Proteomes" id="UP000094412">
    <property type="component" value="Unassembled WGS sequence"/>
</dbReference>
<dbReference type="AlphaFoldDB" id="A0A1C2DDY4"/>
<feature type="domain" description="Hydantoinase B/oxoprolinase" evidence="1">
    <location>
        <begin position="7"/>
        <end position="534"/>
    </location>
</feature>
<dbReference type="GO" id="GO:0017168">
    <property type="term" value="F:5-oxoprolinase (ATP-hydrolyzing) activity"/>
    <property type="evidence" value="ECO:0007669"/>
    <property type="project" value="TreeGrafter"/>
</dbReference>
<dbReference type="EMBL" id="MDEO01000036">
    <property type="protein sequence ID" value="OCX12948.1"/>
    <property type="molecule type" value="Genomic_DNA"/>
</dbReference>
<keyword evidence="3" id="KW-1185">Reference proteome</keyword>
<dbReference type="STRING" id="1566387.QV13_25635"/>
<dbReference type="PANTHER" id="PTHR11365:SF23">
    <property type="entry name" value="HYPOTHETICAL 5-OXOPROLINASE (EUROFUNG)-RELATED"/>
    <property type="match status" value="1"/>
</dbReference>
<evidence type="ECO:0000259" key="1">
    <source>
        <dbReference type="Pfam" id="PF02538"/>
    </source>
</evidence>
<evidence type="ECO:0000313" key="2">
    <source>
        <dbReference type="EMBL" id="OCX12948.1"/>
    </source>
</evidence>
<dbReference type="InterPro" id="IPR045079">
    <property type="entry name" value="Oxoprolinase-like"/>
</dbReference>
<dbReference type="OrthoDB" id="9761586at2"/>
<accession>A0A1C2DDY4</accession>